<feature type="non-terminal residue" evidence="1">
    <location>
        <position position="1"/>
    </location>
</feature>
<dbReference type="PANTHER" id="PTHR20870:SF0">
    <property type="entry name" value="BARDET-BIEDL SYNDROME 1 PROTEIN"/>
    <property type="match status" value="1"/>
</dbReference>
<dbReference type="GO" id="GO:0005119">
    <property type="term" value="F:smoothened binding"/>
    <property type="evidence" value="ECO:0007669"/>
    <property type="project" value="TreeGrafter"/>
</dbReference>
<dbReference type="GO" id="GO:0061512">
    <property type="term" value="P:protein localization to cilium"/>
    <property type="evidence" value="ECO:0007669"/>
    <property type="project" value="TreeGrafter"/>
</dbReference>
<dbReference type="OrthoDB" id="10259809at2759"/>
<accession>A0A8T1TF75</accession>
<dbReference type="PANTHER" id="PTHR20870">
    <property type="entry name" value="BARDET-BIEDL SYNDROME 1 PROTEIN"/>
    <property type="match status" value="1"/>
</dbReference>
<evidence type="ECO:0000313" key="1">
    <source>
        <dbReference type="EMBL" id="KAG6939465.1"/>
    </source>
</evidence>
<keyword evidence="2" id="KW-1185">Reference proteome</keyword>
<dbReference type="GO" id="GO:0005813">
    <property type="term" value="C:centrosome"/>
    <property type="evidence" value="ECO:0007669"/>
    <property type="project" value="TreeGrafter"/>
</dbReference>
<comment type="caution">
    <text evidence="1">The sequence shown here is derived from an EMBL/GenBank/DDBJ whole genome shotgun (WGS) entry which is preliminary data.</text>
</comment>
<proteinExistence type="predicted"/>
<dbReference type="AlphaFoldDB" id="A0A8T1TF75"/>
<organism evidence="1 2">
    <name type="scientific">Chelydra serpentina</name>
    <name type="common">Snapping turtle</name>
    <name type="synonym">Testudo serpentina</name>
    <dbReference type="NCBI Taxonomy" id="8475"/>
    <lineage>
        <taxon>Eukaryota</taxon>
        <taxon>Metazoa</taxon>
        <taxon>Chordata</taxon>
        <taxon>Craniata</taxon>
        <taxon>Vertebrata</taxon>
        <taxon>Euteleostomi</taxon>
        <taxon>Archelosauria</taxon>
        <taxon>Testudinata</taxon>
        <taxon>Testudines</taxon>
        <taxon>Cryptodira</taxon>
        <taxon>Durocryptodira</taxon>
        <taxon>Americhelydia</taxon>
        <taxon>Chelydroidea</taxon>
        <taxon>Chelydridae</taxon>
        <taxon>Chelydra</taxon>
    </lineage>
</organism>
<dbReference type="EMBL" id="JAHGAV010000011">
    <property type="protein sequence ID" value="KAG6939465.1"/>
    <property type="molecule type" value="Genomic_DNA"/>
</dbReference>
<dbReference type="InterPro" id="IPR028784">
    <property type="entry name" value="BBS1"/>
</dbReference>
<name>A0A8T1TF75_CHESE</name>
<evidence type="ECO:0000313" key="2">
    <source>
        <dbReference type="Proteomes" id="UP000765507"/>
    </source>
</evidence>
<dbReference type="GO" id="GO:1905515">
    <property type="term" value="P:non-motile cilium assembly"/>
    <property type="evidence" value="ECO:0007669"/>
    <property type="project" value="InterPro"/>
</dbReference>
<dbReference type="GO" id="GO:0005930">
    <property type="term" value="C:axoneme"/>
    <property type="evidence" value="ECO:0007669"/>
    <property type="project" value="TreeGrafter"/>
</dbReference>
<sequence length="126" mass="13584">RASLPGRAGAVRCGVPGHGGLPGREHLHPAQGLQAAQVLHRAECPARGAGAGTQEYCGRLLRRNPAGLYTEAMHRVFQMDLYRLRLMAARAYVKALESSLAPVTSTLQEPLKMNAVISSGLFLWLL</sequence>
<gene>
    <name evidence="1" type="ORF">G0U57_001565</name>
</gene>
<dbReference type="GO" id="GO:0005113">
    <property type="term" value="F:patched binding"/>
    <property type="evidence" value="ECO:0007669"/>
    <property type="project" value="TreeGrafter"/>
</dbReference>
<protein>
    <submittedName>
        <fullName evidence="1">Uncharacterized protein</fullName>
    </submittedName>
</protein>
<dbReference type="GO" id="GO:0034464">
    <property type="term" value="C:BBSome"/>
    <property type="evidence" value="ECO:0007669"/>
    <property type="project" value="InterPro"/>
</dbReference>
<reference evidence="1 2" key="1">
    <citation type="journal article" date="2020" name="G3 (Bethesda)">
        <title>Draft Genome of the Common Snapping Turtle, Chelydra serpentina, a Model for Phenotypic Plasticity in Reptiles.</title>
        <authorList>
            <person name="Das D."/>
            <person name="Singh S.K."/>
            <person name="Bierstedt J."/>
            <person name="Erickson A."/>
            <person name="Galli G.L.J."/>
            <person name="Crossley D.A. 2nd"/>
            <person name="Rhen T."/>
        </authorList>
    </citation>
    <scope>NUCLEOTIDE SEQUENCE [LARGE SCALE GENOMIC DNA]</scope>
    <source>
        <strain evidence="1">KW</strain>
    </source>
</reference>
<dbReference type="Proteomes" id="UP000765507">
    <property type="component" value="Unassembled WGS sequence"/>
</dbReference>